<keyword evidence="4" id="KW-1185">Reference proteome</keyword>
<dbReference type="EMBL" id="JAFIRN010000001">
    <property type="protein sequence ID" value="KAG5856907.1"/>
    <property type="molecule type" value="Genomic_DNA"/>
</dbReference>
<proteinExistence type="predicted"/>
<reference evidence="2" key="2">
    <citation type="journal article" date="2015" name="Fish Shellfish Immunol.">
        <title>Early steps in the European eel (Anguilla anguilla)-Vibrio vulnificus interaction in the gills: Role of the RtxA13 toxin.</title>
        <authorList>
            <person name="Callol A."/>
            <person name="Pajuelo D."/>
            <person name="Ebbesson L."/>
            <person name="Teles M."/>
            <person name="MacKenzie S."/>
            <person name="Amaro C."/>
        </authorList>
    </citation>
    <scope>NUCLEOTIDE SEQUENCE</scope>
</reference>
<name>A0A0E9WUB4_ANGAN</name>
<dbReference type="InterPro" id="IPR036873">
    <property type="entry name" value="Rhodanese-like_dom_sf"/>
</dbReference>
<dbReference type="Gene3D" id="3.40.250.10">
    <property type="entry name" value="Rhodanese-like domain"/>
    <property type="match status" value="1"/>
</dbReference>
<gene>
    <name evidence="3" type="ORF">ANANG_G00012900</name>
</gene>
<dbReference type="Proteomes" id="UP001044222">
    <property type="component" value="Unassembled WGS sequence"/>
</dbReference>
<accession>A0A0E9WUB4</accession>
<reference evidence="3" key="3">
    <citation type="submission" date="2021-01" db="EMBL/GenBank/DDBJ databases">
        <title>A chromosome-scale assembly of European eel, Anguilla anguilla.</title>
        <authorList>
            <person name="Henkel C."/>
            <person name="Jong-Raadsen S.A."/>
            <person name="Dufour S."/>
            <person name="Weltzien F.-A."/>
            <person name="Palstra A.P."/>
            <person name="Pelster B."/>
            <person name="Spaink H.P."/>
            <person name="Van Den Thillart G.E."/>
            <person name="Jansen H."/>
            <person name="Zahm M."/>
            <person name="Klopp C."/>
            <person name="Cedric C."/>
            <person name="Louis A."/>
            <person name="Berthelot C."/>
            <person name="Parey E."/>
            <person name="Roest Crollius H."/>
            <person name="Montfort J."/>
            <person name="Robinson-Rechavi M."/>
            <person name="Bucao C."/>
            <person name="Bouchez O."/>
            <person name="Gislard M."/>
            <person name="Lluch J."/>
            <person name="Milhes M."/>
            <person name="Lampietro C."/>
            <person name="Lopez Roques C."/>
            <person name="Donnadieu C."/>
            <person name="Braasch I."/>
            <person name="Desvignes T."/>
            <person name="Postlethwait J."/>
            <person name="Bobe J."/>
            <person name="Guiguen Y."/>
            <person name="Dirks R."/>
        </authorList>
    </citation>
    <scope>NUCLEOTIDE SEQUENCE</scope>
    <source>
        <strain evidence="3">Tag_6206</strain>
        <tissue evidence="3">Liver</tissue>
    </source>
</reference>
<dbReference type="CDD" id="cd01519">
    <property type="entry name" value="RHOD_HSP67B2"/>
    <property type="match status" value="1"/>
</dbReference>
<dbReference type="PANTHER" id="PTHR44086">
    <property type="entry name" value="THIOSULFATE SULFURTRANSFERASE RDL2, MITOCHONDRIAL-RELATED"/>
    <property type="match status" value="1"/>
</dbReference>
<dbReference type="SMART" id="SM00450">
    <property type="entry name" value="RHOD"/>
    <property type="match status" value="1"/>
</dbReference>
<evidence type="ECO:0000313" key="3">
    <source>
        <dbReference type="EMBL" id="KAG5856907.1"/>
    </source>
</evidence>
<dbReference type="AlphaFoldDB" id="A0A0E9WUB4"/>
<reference evidence="2" key="1">
    <citation type="submission" date="2014-11" db="EMBL/GenBank/DDBJ databases">
        <authorList>
            <person name="Amaro Gonzalez C."/>
        </authorList>
    </citation>
    <scope>NUCLEOTIDE SEQUENCE</scope>
</reference>
<dbReference type="PROSITE" id="PS50206">
    <property type="entry name" value="RHODANESE_3"/>
    <property type="match status" value="1"/>
</dbReference>
<dbReference type="InterPro" id="IPR001763">
    <property type="entry name" value="Rhodanese-like_dom"/>
</dbReference>
<dbReference type="EMBL" id="GBXM01014751">
    <property type="protein sequence ID" value="JAH93826.1"/>
    <property type="molecule type" value="Transcribed_RNA"/>
</dbReference>
<evidence type="ECO:0000313" key="2">
    <source>
        <dbReference type="EMBL" id="JAH93826.1"/>
    </source>
</evidence>
<evidence type="ECO:0000259" key="1">
    <source>
        <dbReference type="PROSITE" id="PS50206"/>
    </source>
</evidence>
<feature type="domain" description="Rhodanese" evidence="1">
    <location>
        <begin position="82"/>
        <end position="184"/>
    </location>
</feature>
<organism evidence="2">
    <name type="scientific">Anguilla anguilla</name>
    <name type="common">European freshwater eel</name>
    <name type="synonym">Muraena anguilla</name>
    <dbReference type="NCBI Taxonomy" id="7936"/>
    <lineage>
        <taxon>Eukaryota</taxon>
        <taxon>Metazoa</taxon>
        <taxon>Chordata</taxon>
        <taxon>Craniata</taxon>
        <taxon>Vertebrata</taxon>
        <taxon>Euteleostomi</taxon>
        <taxon>Actinopterygii</taxon>
        <taxon>Neopterygii</taxon>
        <taxon>Teleostei</taxon>
        <taxon>Anguilliformes</taxon>
        <taxon>Anguillidae</taxon>
        <taxon>Anguilla</taxon>
    </lineage>
</organism>
<dbReference type="Pfam" id="PF00581">
    <property type="entry name" value="Rhodanese"/>
    <property type="match status" value="1"/>
</dbReference>
<protein>
    <recommendedName>
        <fullName evidence="1">Rhodanese domain-containing protein</fullName>
    </recommendedName>
</protein>
<dbReference type="SUPFAM" id="SSF52821">
    <property type="entry name" value="Rhodanese/Cell cycle control phosphatase"/>
    <property type="match status" value="1"/>
</dbReference>
<dbReference type="PANTHER" id="PTHR44086:SF10">
    <property type="entry name" value="THIOSULFATE SULFURTRANSFERASE_RHODANESE-LIKE DOMAIN-CONTAINING PROTEIN 3"/>
    <property type="match status" value="1"/>
</dbReference>
<sequence>MMAFKECSKLTGILPHILSKRNFISLAYPRRSLLPCSTCTTQSVHVPSSNVTFSRGTLLRSYSSASDTEINISREQLKQLLASRTGVVIDVREPWELREYGIIPGTVNIPLGQVDLALQLNPEKFKEKYGGDKPSHSDNIVFSCLAGIRSKKALDTAVSLGYSKVQHYPGGFEDWAKNEVLPTKH</sequence>
<evidence type="ECO:0000313" key="4">
    <source>
        <dbReference type="Proteomes" id="UP001044222"/>
    </source>
</evidence>